<feature type="signal peptide" evidence="1">
    <location>
        <begin position="1"/>
        <end position="26"/>
    </location>
</feature>
<dbReference type="EMBL" id="RJKX01000018">
    <property type="protein sequence ID" value="ROP81318.1"/>
    <property type="molecule type" value="Genomic_DNA"/>
</dbReference>
<feature type="domain" description="Ig-like SoxY" evidence="2">
    <location>
        <begin position="38"/>
        <end position="145"/>
    </location>
</feature>
<dbReference type="PROSITE" id="PS51318">
    <property type="entry name" value="TAT"/>
    <property type="match status" value="1"/>
</dbReference>
<dbReference type="InterPro" id="IPR032711">
    <property type="entry name" value="SoxY"/>
</dbReference>
<protein>
    <submittedName>
        <fullName evidence="3">Sulfur-oxidizing protein SoxY</fullName>
    </submittedName>
</protein>
<gene>
    <name evidence="3" type="ORF">EDC65_5174</name>
</gene>
<dbReference type="InterPro" id="IPR038162">
    <property type="entry name" value="SoxY_sf"/>
</dbReference>
<evidence type="ECO:0000256" key="1">
    <source>
        <dbReference type="SAM" id="SignalP"/>
    </source>
</evidence>
<feature type="chain" id="PRO_5017952091" evidence="1">
    <location>
        <begin position="27"/>
        <end position="147"/>
    </location>
</feature>
<dbReference type="NCBIfam" id="TIGR04487">
    <property type="entry name" value="SoxY_para_1"/>
    <property type="match status" value="1"/>
</dbReference>
<organism evidence="3 4">
    <name type="scientific">Stella humosa</name>
    <dbReference type="NCBI Taxonomy" id="94"/>
    <lineage>
        <taxon>Bacteria</taxon>
        <taxon>Pseudomonadati</taxon>
        <taxon>Pseudomonadota</taxon>
        <taxon>Alphaproteobacteria</taxon>
        <taxon>Rhodospirillales</taxon>
        <taxon>Stellaceae</taxon>
        <taxon>Stella</taxon>
    </lineage>
</organism>
<evidence type="ECO:0000259" key="2">
    <source>
        <dbReference type="Pfam" id="PF13501"/>
    </source>
</evidence>
<comment type="caution">
    <text evidence="3">The sequence shown here is derived from an EMBL/GenBank/DDBJ whole genome shotgun (WGS) entry which is preliminary data.</text>
</comment>
<name>A0A3N1KSS3_9PROT</name>
<accession>A0A3N1KSS3</accession>
<dbReference type="RefSeq" id="WP_179955405.1">
    <property type="nucleotide sequence ID" value="NZ_AP019700.1"/>
</dbReference>
<evidence type="ECO:0000313" key="3">
    <source>
        <dbReference type="EMBL" id="ROP81318.1"/>
    </source>
</evidence>
<keyword evidence="4" id="KW-1185">Reference proteome</keyword>
<dbReference type="InterPro" id="IPR006311">
    <property type="entry name" value="TAT_signal"/>
</dbReference>
<proteinExistence type="predicted"/>
<dbReference type="Proteomes" id="UP000278222">
    <property type="component" value="Unassembled WGS sequence"/>
</dbReference>
<dbReference type="Pfam" id="PF13501">
    <property type="entry name" value="SoxY"/>
    <property type="match status" value="1"/>
</dbReference>
<dbReference type="Gene3D" id="2.60.40.2470">
    <property type="entry name" value="SoxY domain"/>
    <property type="match status" value="1"/>
</dbReference>
<dbReference type="PIRSF" id="PIRSF010312">
    <property type="entry name" value="Sulphur_oxidation_SoxY"/>
    <property type="match status" value="1"/>
</dbReference>
<dbReference type="InterPro" id="IPR030997">
    <property type="entry name" value="SoxY_para_1"/>
</dbReference>
<dbReference type="AlphaFoldDB" id="A0A3N1KSS3"/>
<dbReference type="InterPro" id="IPR016568">
    <property type="entry name" value="Sulphur_oxidation_SoxY"/>
</dbReference>
<reference evidence="3 4" key="1">
    <citation type="submission" date="2018-11" db="EMBL/GenBank/DDBJ databases">
        <title>Genomic Encyclopedia of Type Strains, Phase IV (KMG-IV): sequencing the most valuable type-strain genomes for metagenomic binning, comparative biology and taxonomic classification.</title>
        <authorList>
            <person name="Goeker M."/>
        </authorList>
    </citation>
    <scope>NUCLEOTIDE SEQUENCE [LARGE SCALE GENOMIC DNA]</scope>
    <source>
        <strain evidence="3 4">DSM 5900</strain>
    </source>
</reference>
<keyword evidence="1" id="KW-0732">Signal</keyword>
<sequence>MITRRRLLTLSVGAAAFAALAPAARATPAEVQALLRSLVGEGKPRPGRIKLDLPLLVENGNAVAMTITVDAPVSGPDRVESVHVFAEANPLPNVAAFHFGPATGRAVVSTRIRLATSQTVIAVAKLADGSFWSDEIELLVTLAACLE</sequence>
<evidence type="ECO:0000313" key="4">
    <source>
        <dbReference type="Proteomes" id="UP000278222"/>
    </source>
</evidence>